<name>A0AAW2WW96_9LAMI</name>
<accession>A0AAW2WW96</accession>
<proteinExistence type="predicted"/>
<reference evidence="2" key="1">
    <citation type="submission" date="2020-06" db="EMBL/GenBank/DDBJ databases">
        <authorList>
            <person name="Li T."/>
            <person name="Hu X."/>
            <person name="Zhang T."/>
            <person name="Song X."/>
            <person name="Zhang H."/>
            <person name="Dai N."/>
            <person name="Sheng W."/>
            <person name="Hou X."/>
            <person name="Wei L."/>
        </authorList>
    </citation>
    <scope>NUCLEOTIDE SEQUENCE</scope>
    <source>
        <strain evidence="2">KEN1</strain>
        <tissue evidence="2">Leaf</tissue>
    </source>
</reference>
<evidence type="ECO:0000256" key="1">
    <source>
        <dbReference type="SAM" id="MobiDB-lite"/>
    </source>
</evidence>
<protein>
    <submittedName>
        <fullName evidence="2">Uncharacterized protein</fullName>
    </submittedName>
</protein>
<reference evidence="2" key="2">
    <citation type="journal article" date="2024" name="Plant">
        <title>Genomic evolution and insights into agronomic trait innovations of Sesamum species.</title>
        <authorList>
            <person name="Miao H."/>
            <person name="Wang L."/>
            <person name="Qu L."/>
            <person name="Liu H."/>
            <person name="Sun Y."/>
            <person name="Le M."/>
            <person name="Wang Q."/>
            <person name="Wei S."/>
            <person name="Zheng Y."/>
            <person name="Lin W."/>
            <person name="Duan Y."/>
            <person name="Cao H."/>
            <person name="Xiong S."/>
            <person name="Wang X."/>
            <person name="Wei L."/>
            <person name="Li C."/>
            <person name="Ma Q."/>
            <person name="Ju M."/>
            <person name="Zhao R."/>
            <person name="Li G."/>
            <person name="Mu C."/>
            <person name="Tian Q."/>
            <person name="Mei H."/>
            <person name="Zhang T."/>
            <person name="Gao T."/>
            <person name="Zhang H."/>
        </authorList>
    </citation>
    <scope>NUCLEOTIDE SEQUENCE</scope>
    <source>
        <strain evidence="2">KEN1</strain>
    </source>
</reference>
<feature type="compositionally biased region" description="Polar residues" evidence="1">
    <location>
        <begin position="111"/>
        <end position="121"/>
    </location>
</feature>
<sequence>MAQPSIDGTAAAPAGRACVASSWGARPRAGETRLELVPRARVLRPPFLQARSGGGAIFSSHFEWSSFTGAGGDLPPYLEGYSTDHIATIMGFPKCPSHNSLENLEEISDSEMNSSMGSRPSDQVEEVTSGSEGGGACEEQCECEDEVEVRTRKPRVRGKRLRVRVRRPKSLKCWSDQVWS</sequence>
<dbReference type="AlphaFoldDB" id="A0AAW2WW96"/>
<gene>
    <name evidence="2" type="ORF">Slati_1706200</name>
</gene>
<organism evidence="2">
    <name type="scientific">Sesamum latifolium</name>
    <dbReference type="NCBI Taxonomy" id="2727402"/>
    <lineage>
        <taxon>Eukaryota</taxon>
        <taxon>Viridiplantae</taxon>
        <taxon>Streptophyta</taxon>
        <taxon>Embryophyta</taxon>
        <taxon>Tracheophyta</taxon>
        <taxon>Spermatophyta</taxon>
        <taxon>Magnoliopsida</taxon>
        <taxon>eudicotyledons</taxon>
        <taxon>Gunneridae</taxon>
        <taxon>Pentapetalae</taxon>
        <taxon>asterids</taxon>
        <taxon>lamiids</taxon>
        <taxon>Lamiales</taxon>
        <taxon>Pedaliaceae</taxon>
        <taxon>Sesamum</taxon>
    </lineage>
</organism>
<dbReference type="EMBL" id="JACGWN010000006">
    <property type="protein sequence ID" value="KAL0445783.1"/>
    <property type="molecule type" value="Genomic_DNA"/>
</dbReference>
<feature type="region of interest" description="Disordered" evidence="1">
    <location>
        <begin position="111"/>
        <end position="139"/>
    </location>
</feature>
<comment type="caution">
    <text evidence="2">The sequence shown here is derived from an EMBL/GenBank/DDBJ whole genome shotgun (WGS) entry which is preliminary data.</text>
</comment>
<evidence type="ECO:0000313" key="2">
    <source>
        <dbReference type="EMBL" id="KAL0445783.1"/>
    </source>
</evidence>